<sequence>MESKEVGESSAAGAARQNEPAIARDDLYSLVREELYGFVDRVDVAPGRLMSKELSYGITDTWDELVGASEEIVPTTLQGVNNRVIDLSTVVEQENTIRMAREAWGLSMDASNNAHSDVMSLRTTLVAQHALILDLQAADRRRQGVIKELLAADHKRQVQLTKALRLLKGLHTQMIEFQKHHGPAKGPAQPDAPGEAEMAPKQTTRSTPVITTPAPETTTSVTNAQLQAMIDQGVTAALAARDANRNGDDSHTSGIGRPVQVARECTYPDFLKCQPLNFKGTKGVVGLSEWFEKMESVFSISNCTVACQVKFAMCTMQGNALTWWNSHVKTTTPEAAHAIP</sequence>
<proteinExistence type="predicted"/>
<dbReference type="EMBL" id="BKCJ010008113">
    <property type="protein sequence ID" value="GEU80625.1"/>
    <property type="molecule type" value="Genomic_DNA"/>
</dbReference>
<comment type="caution">
    <text evidence="2">The sequence shown here is derived from an EMBL/GenBank/DDBJ whole genome shotgun (WGS) entry which is preliminary data.</text>
</comment>
<evidence type="ECO:0000313" key="2">
    <source>
        <dbReference type="EMBL" id="GEU80625.1"/>
    </source>
</evidence>
<reference evidence="2" key="1">
    <citation type="journal article" date="2019" name="Sci. Rep.">
        <title>Draft genome of Tanacetum cinerariifolium, the natural source of mosquito coil.</title>
        <authorList>
            <person name="Yamashiro T."/>
            <person name="Shiraishi A."/>
            <person name="Satake H."/>
            <person name="Nakayama K."/>
        </authorList>
    </citation>
    <scope>NUCLEOTIDE SEQUENCE</scope>
</reference>
<evidence type="ECO:0008006" key="3">
    <source>
        <dbReference type="Google" id="ProtNLM"/>
    </source>
</evidence>
<feature type="compositionally biased region" description="Low complexity" evidence="1">
    <location>
        <begin position="207"/>
        <end position="220"/>
    </location>
</feature>
<accession>A0A6L2N7G0</accession>
<dbReference type="AlphaFoldDB" id="A0A6L2N7G0"/>
<feature type="region of interest" description="Disordered" evidence="1">
    <location>
        <begin position="180"/>
        <end position="220"/>
    </location>
</feature>
<name>A0A6L2N7G0_TANCI</name>
<organism evidence="2">
    <name type="scientific">Tanacetum cinerariifolium</name>
    <name type="common">Dalmatian daisy</name>
    <name type="synonym">Chrysanthemum cinerariifolium</name>
    <dbReference type="NCBI Taxonomy" id="118510"/>
    <lineage>
        <taxon>Eukaryota</taxon>
        <taxon>Viridiplantae</taxon>
        <taxon>Streptophyta</taxon>
        <taxon>Embryophyta</taxon>
        <taxon>Tracheophyta</taxon>
        <taxon>Spermatophyta</taxon>
        <taxon>Magnoliopsida</taxon>
        <taxon>eudicotyledons</taxon>
        <taxon>Gunneridae</taxon>
        <taxon>Pentapetalae</taxon>
        <taxon>asterids</taxon>
        <taxon>campanulids</taxon>
        <taxon>Asterales</taxon>
        <taxon>Asteraceae</taxon>
        <taxon>Asteroideae</taxon>
        <taxon>Anthemideae</taxon>
        <taxon>Anthemidinae</taxon>
        <taxon>Tanacetum</taxon>
    </lineage>
</organism>
<gene>
    <name evidence="2" type="ORF">Tci_052603</name>
</gene>
<evidence type="ECO:0000256" key="1">
    <source>
        <dbReference type="SAM" id="MobiDB-lite"/>
    </source>
</evidence>
<protein>
    <recommendedName>
        <fullName evidence="3">Reverse transcriptase domain-containing protein</fullName>
    </recommendedName>
</protein>